<reference evidence="5 6" key="1">
    <citation type="journal article" date="2023" name="Plants (Basel)">
        <title>Bridging the Gap: Combining Genomics and Transcriptomics Approaches to Understand Stylosanthes scabra, an Orphan Legume from the Brazilian Caatinga.</title>
        <authorList>
            <person name="Ferreira-Neto J.R.C."/>
            <person name="da Silva M.D."/>
            <person name="Binneck E."/>
            <person name="de Melo N.F."/>
            <person name="da Silva R.H."/>
            <person name="de Melo A.L.T.M."/>
            <person name="Pandolfi V."/>
            <person name="Bustamante F.O."/>
            <person name="Brasileiro-Vidal A.C."/>
            <person name="Benko-Iseppon A.M."/>
        </authorList>
    </citation>
    <scope>NUCLEOTIDE SEQUENCE [LARGE SCALE GENOMIC DNA]</scope>
    <source>
        <tissue evidence="5">Leaves</tissue>
    </source>
</reference>
<proteinExistence type="predicted"/>
<dbReference type="InterPro" id="IPR029063">
    <property type="entry name" value="SAM-dependent_MTases_sf"/>
</dbReference>
<sequence>MENSTTLIMKKILESYKGFEDINTLVDIGGSLGVNAKLITSKYPHVKAINFDLPHVIKHAPPYAGVEHVAGDMFESVPKGDAIFLKWIIHDWSDDKCLELLRNCHKAIPDDGKVIVVERIMPVVPDTTLAAKSSFQSDILMMIQNPGGKERTRQEFMELMKASGFSAIKLVCCVSGLWVMEIFK</sequence>
<evidence type="ECO:0000256" key="1">
    <source>
        <dbReference type="ARBA" id="ARBA00022603"/>
    </source>
</evidence>
<evidence type="ECO:0000256" key="3">
    <source>
        <dbReference type="ARBA" id="ARBA00022691"/>
    </source>
</evidence>
<name>A0ABU6TRS8_9FABA</name>
<dbReference type="SUPFAM" id="SSF53335">
    <property type="entry name" value="S-adenosyl-L-methionine-dependent methyltransferases"/>
    <property type="match status" value="1"/>
</dbReference>
<dbReference type="Proteomes" id="UP001341840">
    <property type="component" value="Unassembled WGS sequence"/>
</dbReference>
<dbReference type="Pfam" id="PF00891">
    <property type="entry name" value="Methyltransf_2"/>
    <property type="match status" value="1"/>
</dbReference>
<gene>
    <name evidence="5" type="ORF">PIB30_074655</name>
</gene>
<evidence type="ECO:0000256" key="2">
    <source>
        <dbReference type="ARBA" id="ARBA00022679"/>
    </source>
</evidence>
<evidence type="ECO:0000313" key="6">
    <source>
        <dbReference type="Proteomes" id="UP001341840"/>
    </source>
</evidence>
<dbReference type="PROSITE" id="PS51683">
    <property type="entry name" value="SAM_OMT_II"/>
    <property type="match status" value="1"/>
</dbReference>
<dbReference type="InterPro" id="IPR001077">
    <property type="entry name" value="COMT_C"/>
</dbReference>
<keyword evidence="6" id="KW-1185">Reference proteome</keyword>
<dbReference type="EMBL" id="JASCZI010091554">
    <property type="protein sequence ID" value="MED6150668.1"/>
    <property type="molecule type" value="Genomic_DNA"/>
</dbReference>
<feature type="domain" description="O-methyltransferase C-terminal" evidence="4">
    <location>
        <begin position="1"/>
        <end position="166"/>
    </location>
</feature>
<dbReference type="PANTHER" id="PTHR11746">
    <property type="entry name" value="O-METHYLTRANSFERASE"/>
    <property type="match status" value="1"/>
</dbReference>
<keyword evidence="3" id="KW-0949">S-adenosyl-L-methionine</keyword>
<keyword evidence="2" id="KW-0808">Transferase</keyword>
<organism evidence="5 6">
    <name type="scientific">Stylosanthes scabra</name>
    <dbReference type="NCBI Taxonomy" id="79078"/>
    <lineage>
        <taxon>Eukaryota</taxon>
        <taxon>Viridiplantae</taxon>
        <taxon>Streptophyta</taxon>
        <taxon>Embryophyta</taxon>
        <taxon>Tracheophyta</taxon>
        <taxon>Spermatophyta</taxon>
        <taxon>Magnoliopsida</taxon>
        <taxon>eudicotyledons</taxon>
        <taxon>Gunneridae</taxon>
        <taxon>Pentapetalae</taxon>
        <taxon>rosids</taxon>
        <taxon>fabids</taxon>
        <taxon>Fabales</taxon>
        <taxon>Fabaceae</taxon>
        <taxon>Papilionoideae</taxon>
        <taxon>50 kb inversion clade</taxon>
        <taxon>dalbergioids sensu lato</taxon>
        <taxon>Dalbergieae</taxon>
        <taxon>Pterocarpus clade</taxon>
        <taxon>Stylosanthes</taxon>
    </lineage>
</organism>
<dbReference type="Gene3D" id="3.40.50.150">
    <property type="entry name" value="Vaccinia Virus protein VP39"/>
    <property type="match status" value="1"/>
</dbReference>
<protein>
    <recommendedName>
        <fullName evidence="4">O-methyltransferase C-terminal domain-containing protein</fullName>
    </recommendedName>
</protein>
<dbReference type="InterPro" id="IPR016461">
    <property type="entry name" value="COMT-like"/>
</dbReference>
<comment type="caution">
    <text evidence="5">The sequence shown here is derived from an EMBL/GenBank/DDBJ whole genome shotgun (WGS) entry which is preliminary data.</text>
</comment>
<evidence type="ECO:0000259" key="4">
    <source>
        <dbReference type="Pfam" id="PF00891"/>
    </source>
</evidence>
<keyword evidence="1" id="KW-0489">Methyltransferase</keyword>
<evidence type="ECO:0000313" key="5">
    <source>
        <dbReference type="EMBL" id="MED6150668.1"/>
    </source>
</evidence>
<accession>A0ABU6TRS8</accession>